<feature type="compositionally biased region" description="Pro residues" evidence="1">
    <location>
        <begin position="103"/>
        <end position="126"/>
    </location>
</feature>
<organism evidence="2 3">
    <name type="scientific">Patagioenas fasciata monilis</name>
    <dbReference type="NCBI Taxonomy" id="372326"/>
    <lineage>
        <taxon>Eukaryota</taxon>
        <taxon>Metazoa</taxon>
        <taxon>Chordata</taxon>
        <taxon>Craniata</taxon>
        <taxon>Vertebrata</taxon>
        <taxon>Euteleostomi</taxon>
        <taxon>Archelosauria</taxon>
        <taxon>Archosauria</taxon>
        <taxon>Dinosauria</taxon>
        <taxon>Saurischia</taxon>
        <taxon>Theropoda</taxon>
        <taxon>Coelurosauria</taxon>
        <taxon>Aves</taxon>
        <taxon>Neognathae</taxon>
        <taxon>Neoaves</taxon>
        <taxon>Columbimorphae</taxon>
        <taxon>Columbiformes</taxon>
        <taxon>Columbidae</taxon>
        <taxon>Patagioenas</taxon>
    </lineage>
</organism>
<dbReference type="PANTHER" id="PTHR21740:SF3">
    <property type="entry name" value="NCK-ASSOCIATED PROTEIN 5-LIKE"/>
    <property type="match status" value="1"/>
</dbReference>
<accession>A0A1V4JAH4</accession>
<dbReference type="PANTHER" id="PTHR21740">
    <property type="entry name" value="NCK-ASSOCIATED PROTEIN 5"/>
    <property type="match status" value="1"/>
</dbReference>
<feature type="region of interest" description="Disordered" evidence="1">
    <location>
        <begin position="98"/>
        <end position="129"/>
    </location>
</feature>
<dbReference type="GO" id="GO:0001578">
    <property type="term" value="P:microtubule bundle formation"/>
    <property type="evidence" value="ECO:0007669"/>
    <property type="project" value="TreeGrafter"/>
</dbReference>
<evidence type="ECO:0000256" key="1">
    <source>
        <dbReference type="SAM" id="MobiDB-lite"/>
    </source>
</evidence>
<dbReference type="GO" id="GO:0007019">
    <property type="term" value="P:microtubule depolymerization"/>
    <property type="evidence" value="ECO:0007669"/>
    <property type="project" value="TreeGrafter"/>
</dbReference>
<evidence type="ECO:0000313" key="2">
    <source>
        <dbReference type="EMBL" id="OPJ69171.1"/>
    </source>
</evidence>
<gene>
    <name evidence="2" type="ORF">AV530_010286</name>
</gene>
<comment type="caution">
    <text evidence="2">The sequence shown here is derived from an EMBL/GenBank/DDBJ whole genome shotgun (WGS) entry which is preliminary data.</text>
</comment>
<dbReference type="AlphaFoldDB" id="A0A1V4JAH4"/>
<dbReference type="OrthoDB" id="8930856at2759"/>
<proteinExistence type="predicted"/>
<dbReference type="Proteomes" id="UP000190648">
    <property type="component" value="Unassembled WGS sequence"/>
</dbReference>
<feature type="region of interest" description="Disordered" evidence="1">
    <location>
        <begin position="1"/>
        <end position="24"/>
    </location>
</feature>
<evidence type="ECO:0000313" key="3">
    <source>
        <dbReference type="Proteomes" id="UP000190648"/>
    </source>
</evidence>
<reference evidence="2 3" key="1">
    <citation type="submission" date="2016-02" db="EMBL/GenBank/DDBJ databases">
        <title>Band-tailed pigeon sequencing and assembly.</title>
        <authorList>
            <person name="Soares A.E."/>
            <person name="Novak B.J."/>
            <person name="Rice E.S."/>
            <person name="O'Connell B."/>
            <person name="Chang D."/>
            <person name="Weber S."/>
            <person name="Shapiro B."/>
        </authorList>
    </citation>
    <scope>NUCLEOTIDE SEQUENCE [LARGE SCALE GENOMIC DNA]</scope>
    <source>
        <strain evidence="2">BTP2013</strain>
        <tissue evidence="2">Blood</tissue>
    </source>
</reference>
<dbReference type="InterPro" id="IPR026163">
    <property type="entry name" value="Nckap5l"/>
</dbReference>
<sequence length="151" mass="16305">MSESVAEAPGDGSPAALGETGTSHELLQRLRELEAENSALAQANENQRETYERCLDEDLREECIKLKKRVFDLERQNQALSDLFQQKLQLSAGSLPQLLLHPVPVPPDAPASPPPGSTEQPPPLLPPSRCVPVPEGVPAWCRGAQCQVPAG</sequence>
<protein>
    <submittedName>
        <fullName evidence="2">Uncharacterized protein</fullName>
    </submittedName>
</protein>
<keyword evidence="3" id="KW-1185">Reference proteome</keyword>
<dbReference type="EMBL" id="LSYS01008257">
    <property type="protein sequence ID" value="OPJ69171.1"/>
    <property type="molecule type" value="Genomic_DNA"/>
</dbReference>
<dbReference type="GO" id="GO:0035371">
    <property type="term" value="C:microtubule plus-end"/>
    <property type="evidence" value="ECO:0007669"/>
    <property type="project" value="TreeGrafter"/>
</dbReference>
<name>A0A1V4JAH4_PATFA</name>